<evidence type="ECO:0000313" key="1">
    <source>
        <dbReference type="EMBL" id="TFK71812.1"/>
    </source>
</evidence>
<keyword evidence="2" id="KW-1185">Reference proteome</keyword>
<feature type="non-terminal residue" evidence="1">
    <location>
        <position position="1"/>
    </location>
</feature>
<evidence type="ECO:0000313" key="2">
    <source>
        <dbReference type="Proteomes" id="UP000308600"/>
    </source>
</evidence>
<name>A0ACD3B4B5_9AGAR</name>
<dbReference type="EMBL" id="ML208293">
    <property type="protein sequence ID" value="TFK71812.1"/>
    <property type="molecule type" value="Genomic_DNA"/>
</dbReference>
<proteinExistence type="predicted"/>
<organism evidence="1 2">
    <name type="scientific">Pluteus cervinus</name>
    <dbReference type="NCBI Taxonomy" id="181527"/>
    <lineage>
        <taxon>Eukaryota</taxon>
        <taxon>Fungi</taxon>
        <taxon>Dikarya</taxon>
        <taxon>Basidiomycota</taxon>
        <taxon>Agaricomycotina</taxon>
        <taxon>Agaricomycetes</taxon>
        <taxon>Agaricomycetidae</taxon>
        <taxon>Agaricales</taxon>
        <taxon>Pluteineae</taxon>
        <taxon>Pluteaceae</taxon>
        <taxon>Pluteus</taxon>
    </lineage>
</organism>
<feature type="non-terminal residue" evidence="1">
    <location>
        <position position="129"/>
    </location>
</feature>
<reference evidence="1 2" key="1">
    <citation type="journal article" date="2019" name="Nat. Ecol. Evol.">
        <title>Megaphylogeny resolves global patterns of mushroom evolution.</title>
        <authorList>
            <person name="Varga T."/>
            <person name="Krizsan K."/>
            <person name="Foldi C."/>
            <person name="Dima B."/>
            <person name="Sanchez-Garcia M."/>
            <person name="Sanchez-Ramirez S."/>
            <person name="Szollosi G.J."/>
            <person name="Szarkandi J.G."/>
            <person name="Papp V."/>
            <person name="Albert L."/>
            <person name="Andreopoulos W."/>
            <person name="Angelini C."/>
            <person name="Antonin V."/>
            <person name="Barry K.W."/>
            <person name="Bougher N.L."/>
            <person name="Buchanan P."/>
            <person name="Buyck B."/>
            <person name="Bense V."/>
            <person name="Catcheside P."/>
            <person name="Chovatia M."/>
            <person name="Cooper J."/>
            <person name="Damon W."/>
            <person name="Desjardin D."/>
            <person name="Finy P."/>
            <person name="Geml J."/>
            <person name="Haridas S."/>
            <person name="Hughes K."/>
            <person name="Justo A."/>
            <person name="Karasinski D."/>
            <person name="Kautmanova I."/>
            <person name="Kiss B."/>
            <person name="Kocsube S."/>
            <person name="Kotiranta H."/>
            <person name="LaButti K.M."/>
            <person name="Lechner B.E."/>
            <person name="Liimatainen K."/>
            <person name="Lipzen A."/>
            <person name="Lukacs Z."/>
            <person name="Mihaltcheva S."/>
            <person name="Morgado L.N."/>
            <person name="Niskanen T."/>
            <person name="Noordeloos M.E."/>
            <person name="Ohm R.A."/>
            <person name="Ortiz-Santana B."/>
            <person name="Ovrebo C."/>
            <person name="Racz N."/>
            <person name="Riley R."/>
            <person name="Savchenko A."/>
            <person name="Shiryaev A."/>
            <person name="Soop K."/>
            <person name="Spirin V."/>
            <person name="Szebenyi C."/>
            <person name="Tomsovsky M."/>
            <person name="Tulloss R.E."/>
            <person name="Uehling J."/>
            <person name="Grigoriev I.V."/>
            <person name="Vagvolgyi C."/>
            <person name="Papp T."/>
            <person name="Martin F.M."/>
            <person name="Miettinen O."/>
            <person name="Hibbett D.S."/>
            <person name="Nagy L.G."/>
        </authorList>
    </citation>
    <scope>NUCLEOTIDE SEQUENCE [LARGE SCALE GENOMIC DNA]</scope>
    <source>
        <strain evidence="1 2">NL-1719</strain>
    </source>
</reference>
<gene>
    <name evidence="1" type="ORF">BDN72DRAFT_725274</name>
</gene>
<accession>A0ACD3B4B5</accession>
<protein>
    <submittedName>
        <fullName evidence="1">Uncharacterized protein</fullName>
    </submittedName>
</protein>
<dbReference type="Proteomes" id="UP000308600">
    <property type="component" value="Unassembled WGS sequence"/>
</dbReference>
<sequence length="129" mass="15058">FVMDPIFLESAHNKQSYFIDWGDIERHEDIAKYLENSRGGRTMLHTFIFLSKEGWFYIGALSWSVAKLPSELWPLLPNKLVTTKLAERSQGGLKKEQVEQLLDDGRFTQFCIELSSKGHQQEMWEFMGK</sequence>